<dbReference type="OrthoDB" id="193329at2759"/>
<proteinExistence type="predicted"/>
<reference evidence="3 4" key="1">
    <citation type="journal article" date="2017" name="Genome Biol. Evol.">
        <title>Phytophthora megakarya and P. palmivora, closely related causal agents of cacao black pod rot, underwent increases in genome sizes and gene numbers by different mechanisms.</title>
        <authorList>
            <person name="Ali S.S."/>
            <person name="Shao J."/>
            <person name="Lary D.J."/>
            <person name="Kronmiller B."/>
            <person name="Shen D."/>
            <person name="Strem M.D."/>
            <person name="Amoako-Attah I."/>
            <person name="Akrofi A.Y."/>
            <person name="Begoude B.A."/>
            <person name="Ten Hoopen G.M."/>
            <person name="Coulibaly K."/>
            <person name="Kebe B.I."/>
            <person name="Melnick R.L."/>
            <person name="Guiltinan M.J."/>
            <person name="Tyler B.M."/>
            <person name="Meinhardt L.W."/>
            <person name="Bailey B.A."/>
        </authorList>
    </citation>
    <scope>NUCLEOTIDE SEQUENCE [LARGE SCALE GENOMIC DNA]</scope>
    <source>
        <strain evidence="4">sbr112.9</strain>
    </source>
</reference>
<keyword evidence="4" id="KW-1185">Reference proteome</keyword>
<dbReference type="EMBL" id="NCKW01003609">
    <property type="protein sequence ID" value="POM75913.1"/>
    <property type="molecule type" value="Genomic_DNA"/>
</dbReference>
<feature type="non-terminal residue" evidence="3">
    <location>
        <position position="219"/>
    </location>
</feature>
<name>A0A2P4YDN9_9STRA</name>
<dbReference type="Proteomes" id="UP000237271">
    <property type="component" value="Unassembled WGS sequence"/>
</dbReference>
<dbReference type="AlphaFoldDB" id="A0A2P4YDN9"/>
<sequence length="219" mass="25211">MPARGSKVCKPAGGRRPGSPEEGSTKFRNKILGLSAVAEQNLGVPSFVEYSNAADQKDIVTQLNEELARRQSYVRRERQYKVRIGELEALLSDSRAKKSKENTLDASMDRVRSMHRSILESVDQVQDRTSKILQGKYEKDLLRAFRARLYSVQEELESEKNKTDDGASAWIEKSKQLETEVEWTKELADRLDRLNQSLTRENQRLKTQFSTQENDREFL</sequence>
<accession>A0A2P4YDN9</accession>
<evidence type="ECO:0000256" key="1">
    <source>
        <dbReference type="SAM" id="Coils"/>
    </source>
</evidence>
<feature type="region of interest" description="Disordered" evidence="2">
    <location>
        <begin position="1"/>
        <end position="26"/>
    </location>
</feature>
<dbReference type="PANTHER" id="PTHR40515">
    <property type="entry name" value="CILIA- AND FLAGELLA-ASSOCIATED PROTEIN 157"/>
    <property type="match status" value="1"/>
</dbReference>
<feature type="coiled-coil region" evidence="1">
    <location>
        <begin position="142"/>
        <end position="215"/>
    </location>
</feature>
<protein>
    <submittedName>
        <fullName evidence="3">Uncharacterized protein</fullName>
    </submittedName>
</protein>
<evidence type="ECO:0000313" key="4">
    <source>
        <dbReference type="Proteomes" id="UP000237271"/>
    </source>
</evidence>
<comment type="caution">
    <text evidence="3">The sequence shown here is derived from an EMBL/GenBank/DDBJ whole genome shotgun (WGS) entry which is preliminary data.</text>
</comment>
<evidence type="ECO:0000256" key="2">
    <source>
        <dbReference type="SAM" id="MobiDB-lite"/>
    </source>
</evidence>
<organism evidence="3 4">
    <name type="scientific">Phytophthora palmivora</name>
    <dbReference type="NCBI Taxonomy" id="4796"/>
    <lineage>
        <taxon>Eukaryota</taxon>
        <taxon>Sar</taxon>
        <taxon>Stramenopiles</taxon>
        <taxon>Oomycota</taxon>
        <taxon>Peronosporomycetes</taxon>
        <taxon>Peronosporales</taxon>
        <taxon>Peronosporaceae</taxon>
        <taxon>Phytophthora</taxon>
    </lineage>
</organism>
<gene>
    <name evidence="3" type="ORF">PHPALM_6920</name>
</gene>
<evidence type="ECO:0000313" key="3">
    <source>
        <dbReference type="EMBL" id="POM75913.1"/>
    </source>
</evidence>
<dbReference type="PANTHER" id="PTHR40515:SF1">
    <property type="entry name" value="CILIA- AND FLAGELLA-ASSOCIATED PROTEIN 157"/>
    <property type="match status" value="1"/>
</dbReference>
<keyword evidence="1" id="KW-0175">Coiled coil</keyword>